<accession>A0ABV6J6F3</accession>
<dbReference type="EMBL" id="JBHLVF010000008">
    <property type="protein sequence ID" value="MFC0390505.1"/>
    <property type="molecule type" value="Genomic_DNA"/>
</dbReference>
<comment type="caution">
    <text evidence="3">The sequence shown here is derived from an EMBL/GenBank/DDBJ whole genome shotgun (WGS) entry which is preliminary data.</text>
</comment>
<keyword evidence="1" id="KW-0472">Membrane</keyword>
<evidence type="ECO:0000313" key="4">
    <source>
        <dbReference type="Proteomes" id="UP001589818"/>
    </source>
</evidence>
<proteinExistence type="predicted"/>
<protein>
    <submittedName>
        <fullName evidence="3">Anti sigma factor C-terminal domain-containing protein</fullName>
    </submittedName>
</protein>
<feature type="domain" description="Sigma factor regulator C-terminal" evidence="2">
    <location>
        <begin position="199"/>
        <end position="356"/>
    </location>
</feature>
<dbReference type="Proteomes" id="UP001589818">
    <property type="component" value="Unassembled WGS sequence"/>
</dbReference>
<name>A0ABV6J6F3_9BACL</name>
<keyword evidence="1" id="KW-0812">Transmembrane</keyword>
<reference evidence="3 4" key="1">
    <citation type="submission" date="2024-09" db="EMBL/GenBank/DDBJ databases">
        <authorList>
            <person name="Sun Q."/>
            <person name="Mori K."/>
        </authorList>
    </citation>
    <scope>NUCLEOTIDE SEQUENCE [LARGE SCALE GENOMIC DNA]</scope>
    <source>
        <strain evidence="3 4">CCM 4839</strain>
    </source>
</reference>
<dbReference type="RefSeq" id="WP_204820124.1">
    <property type="nucleotide sequence ID" value="NZ_JANHOF010000010.1"/>
</dbReference>
<dbReference type="InterPro" id="IPR025672">
    <property type="entry name" value="Sigma_reg_C_dom"/>
</dbReference>
<feature type="transmembrane region" description="Helical" evidence="1">
    <location>
        <begin position="52"/>
        <end position="74"/>
    </location>
</feature>
<evidence type="ECO:0000259" key="2">
    <source>
        <dbReference type="Pfam" id="PF13791"/>
    </source>
</evidence>
<gene>
    <name evidence="3" type="ORF">ACFFJ8_03840</name>
</gene>
<keyword evidence="4" id="KW-1185">Reference proteome</keyword>
<evidence type="ECO:0000313" key="3">
    <source>
        <dbReference type="EMBL" id="MFC0390505.1"/>
    </source>
</evidence>
<organism evidence="3 4">
    <name type="scientific">Paenibacillus mendelii</name>
    <dbReference type="NCBI Taxonomy" id="206163"/>
    <lineage>
        <taxon>Bacteria</taxon>
        <taxon>Bacillati</taxon>
        <taxon>Bacillota</taxon>
        <taxon>Bacilli</taxon>
        <taxon>Bacillales</taxon>
        <taxon>Paenibacillaceae</taxon>
        <taxon>Paenibacillus</taxon>
    </lineage>
</organism>
<sequence length="365" mass="42494">MSDDSRTAREEDREERLLDEWRKQRGELDPVPGLTAREEKKFKRMIWRTRFAVMRSVAATLLVLYFVFLIYMMVANITFLKTGKNEAFIRYVHTLVETHETGLFADKTGTPAVELTGLLTQVMTFKVYRPVGEWDVVVGEVTARKPIFGDYSYTLQLNEQYLNERKSYSFALPPDLYPGDPSQQLMTNPLNADWNRFARMEDGYVGEMAFSTVTGMDPEQLFDLLAPYDLRVVAMPVYSGELQTEELSRMSHSSSGQIIYVPALMLRPYVEYMDRTRSWTRLIADKDGLEKSEHQFMKDIPWLIDQGDYNGRSLDKARMAYLNEQGLQVYGAIVTGPIRELEKLKQEKQLHLFELGRIEPWNWRE</sequence>
<dbReference type="Pfam" id="PF13791">
    <property type="entry name" value="Sigma_reg_C"/>
    <property type="match status" value="1"/>
</dbReference>
<evidence type="ECO:0000256" key="1">
    <source>
        <dbReference type="SAM" id="Phobius"/>
    </source>
</evidence>
<keyword evidence="1" id="KW-1133">Transmembrane helix</keyword>